<sequence length="139" mass="15048">MATPLLTHILETSLYVAELDRAEGFYRQVFGFEPLYRDHRMVALRVPAQGVLLLFLHGTTDAGGDTPGGHVPAHGSSGCQHLCFAIPKAALEGWEAHLATLGIAVESRVTWKLGGVSLYLRDPDGHSVELATPGLWANY</sequence>
<dbReference type="GO" id="GO:0051213">
    <property type="term" value="F:dioxygenase activity"/>
    <property type="evidence" value="ECO:0007669"/>
    <property type="project" value="UniProtKB-KW"/>
</dbReference>
<proteinExistence type="predicted"/>
<dbReference type="Gene3D" id="3.10.180.10">
    <property type="entry name" value="2,3-Dihydroxybiphenyl 1,2-Dioxygenase, domain 1"/>
    <property type="match status" value="1"/>
</dbReference>
<dbReference type="SUPFAM" id="SSF54593">
    <property type="entry name" value="Glyoxalase/Bleomycin resistance protein/Dihydroxybiphenyl dioxygenase"/>
    <property type="match status" value="1"/>
</dbReference>
<dbReference type="InterPro" id="IPR029068">
    <property type="entry name" value="Glyas_Bleomycin-R_OHBP_Dase"/>
</dbReference>
<dbReference type="GO" id="GO:0016829">
    <property type="term" value="F:lyase activity"/>
    <property type="evidence" value="ECO:0007669"/>
    <property type="project" value="UniProtKB-KW"/>
</dbReference>
<keyword evidence="2" id="KW-0456">Lyase</keyword>
<accession>A0A840VHB0</accession>
<name>A0A840VHB0_9PROT</name>
<dbReference type="RefSeq" id="WP_343062203.1">
    <property type="nucleotide sequence ID" value="NZ_JACHFJ010000002.1"/>
</dbReference>
<dbReference type="AlphaFoldDB" id="A0A840VHB0"/>
<comment type="caution">
    <text evidence="2">The sequence shown here is derived from an EMBL/GenBank/DDBJ whole genome shotgun (WGS) entry which is preliminary data.</text>
</comment>
<dbReference type="EMBL" id="JACHFJ010000002">
    <property type="protein sequence ID" value="MBB5372585.1"/>
    <property type="molecule type" value="Genomic_DNA"/>
</dbReference>
<reference evidence="2 3" key="1">
    <citation type="submission" date="2020-08" db="EMBL/GenBank/DDBJ databases">
        <title>Genomic Encyclopedia of Type Strains, Phase IV (KMG-IV): sequencing the most valuable type-strain genomes for metagenomic binning, comparative biology and taxonomic classification.</title>
        <authorList>
            <person name="Goeker M."/>
        </authorList>
    </citation>
    <scope>NUCLEOTIDE SEQUENCE [LARGE SCALE GENOMIC DNA]</scope>
    <source>
        <strain evidence="2 3">DSM 27026</strain>
    </source>
</reference>
<evidence type="ECO:0000259" key="1">
    <source>
        <dbReference type="PROSITE" id="PS51819"/>
    </source>
</evidence>
<feature type="domain" description="VOC" evidence="1">
    <location>
        <begin position="5"/>
        <end position="133"/>
    </location>
</feature>
<dbReference type="Proteomes" id="UP000553706">
    <property type="component" value="Unassembled WGS sequence"/>
</dbReference>
<organism evidence="2 3">
    <name type="scientific">Acidocella aromatica</name>
    <dbReference type="NCBI Taxonomy" id="1303579"/>
    <lineage>
        <taxon>Bacteria</taxon>
        <taxon>Pseudomonadati</taxon>
        <taxon>Pseudomonadota</taxon>
        <taxon>Alphaproteobacteria</taxon>
        <taxon>Acetobacterales</taxon>
        <taxon>Acidocellaceae</taxon>
        <taxon>Acidocella</taxon>
    </lineage>
</organism>
<dbReference type="InterPro" id="IPR050383">
    <property type="entry name" value="GlyoxalaseI/FosfomycinResist"/>
</dbReference>
<dbReference type="PANTHER" id="PTHR21366">
    <property type="entry name" value="GLYOXALASE FAMILY PROTEIN"/>
    <property type="match status" value="1"/>
</dbReference>
<dbReference type="InterPro" id="IPR037523">
    <property type="entry name" value="VOC_core"/>
</dbReference>
<gene>
    <name evidence="2" type="ORF">HNP71_000823</name>
</gene>
<evidence type="ECO:0000313" key="3">
    <source>
        <dbReference type="Proteomes" id="UP000553706"/>
    </source>
</evidence>
<keyword evidence="2" id="KW-0223">Dioxygenase</keyword>
<keyword evidence="3" id="KW-1185">Reference proteome</keyword>
<dbReference type="InterPro" id="IPR004360">
    <property type="entry name" value="Glyas_Fos-R_dOase_dom"/>
</dbReference>
<protein>
    <submittedName>
        <fullName evidence="2">Catechol 2,3-dioxygenase-like lactoylglutathione lyase family enzyme</fullName>
    </submittedName>
</protein>
<keyword evidence="2" id="KW-0560">Oxidoreductase</keyword>
<dbReference type="PROSITE" id="PS51819">
    <property type="entry name" value="VOC"/>
    <property type="match status" value="1"/>
</dbReference>
<evidence type="ECO:0000313" key="2">
    <source>
        <dbReference type="EMBL" id="MBB5372585.1"/>
    </source>
</evidence>
<dbReference type="Pfam" id="PF00903">
    <property type="entry name" value="Glyoxalase"/>
    <property type="match status" value="1"/>
</dbReference>
<dbReference type="PANTHER" id="PTHR21366:SF22">
    <property type="entry name" value="VOC DOMAIN-CONTAINING PROTEIN"/>
    <property type="match status" value="1"/>
</dbReference>